<protein>
    <recommendedName>
        <fullName evidence="3 6">DNA damage-binding protein 1</fullName>
    </recommendedName>
    <alternativeName>
        <fullName evidence="5 6">Damage-specific DNA-binding protein 1</fullName>
    </alternativeName>
</protein>
<proteinExistence type="inferred from homology"/>
<comment type="pathway">
    <text evidence="6">Protein modification; protein ubiquitination.</text>
</comment>
<reference evidence="11 12" key="1">
    <citation type="submission" date="2015-01" db="EMBL/GenBank/DDBJ databases">
        <title>Evolution of Trichinella species and genotypes.</title>
        <authorList>
            <person name="Korhonen P.K."/>
            <person name="Edoardo P."/>
            <person name="Giuseppe L.R."/>
            <person name="Gasser R.B."/>
        </authorList>
    </citation>
    <scope>NUCLEOTIDE SEQUENCE [LARGE SCALE GENOMIC DNA]</scope>
    <source>
        <strain evidence="11">ISS1980</strain>
    </source>
</reference>
<evidence type="ECO:0000256" key="3">
    <source>
        <dbReference type="ARBA" id="ARBA00014577"/>
    </source>
</evidence>
<comment type="subcellular location">
    <subcellularLocation>
        <location evidence="6">Cytoplasm</location>
    </subcellularLocation>
    <subcellularLocation>
        <location evidence="1 6">Nucleus</location>
    </subcellularLocation>
</comment>
<dbReference type="GO" id="GO:0005634">
    <property type="term" value="C:nucleus"/>
    <property type="evidence" value="ECO:0007669"/>
    <property type="project" value="UniProtKB-SubCell"/>
</dbReference>
<dbReference type="Pfam" id="PF10433">
    <property type="entry name" value="Beta-prop_RSE1_1st"/>
    <property type="match status" value="1"/>
</dbReference>
<dbReference type="GO" id="GO:0005737">
    <property type="term" value="C:cytoplasm"/>
    <property type="evidence" value="ECO:0007669"/>
    <property type="project" value="UniProtKB-SubCell"/>
</dbReference>
<dbReference type="InterPro" id="IPR050358">
    <property type="entry name" value="RSE1/DDB1/CFT1"/>
</dbReference>
<dbReference type="InterPro" id="IPR015943">
    <property type="entry name" value="WD40/YVTN_repeat-like_dom_sf"/>
</dbReference>
<dbReference type="InterPro" id="IPR004871">
    <property type="entry name" value="RSE1/DDB1/CPSF1_C"/>
</dbReference>
<evidence type="ECO:0000256" key="2">
    <source>
        <dbReference type="ARBA" id="ARBA00007453"/>
    </source>
</evidence>
<accession>A0A0V1M4T6</accession>
<feature type="domain" description="RSE1/DDB1/CPSF1 first beta-propeller" evidence="9">
    <location>
        <begin position="669"/>
        <end position="1008"/>
    </location>
</feature>
<dbReference type="EMBL" id="JYDO01000231">
    <property type="protein sequence ID" value="KRZ66650.1"/>
    <property type="molecule type" value="Genomic_DNA"/>
</dbReference>
<evidence type="ECO:0000259" key="9">
    <source>
        <dbReference type="Pfam" id="PF10433"/>
    </source>
</evidence>
<feature type="domain" description="RSE1/DDB1/CPSF1 second beta-propeller" evidence="10">
    <location>
        <begin position="1064"/>
        <end position="1375"/>
    </location>
</feature>
<dbReference type="Pfam" id="PF03178">
    <property type="entry name" value="CPSF_A"/>
    <property type="match status" value="1"/>
</dbReference>
<evidence type="ECO:0000259" key="8">
    <source>
        <dbReference type="Pfam" id="PF03178"/>
    </source>
</evidence>
<evidence type="ECO:0000256" key="6">
    <source>
        <dbReference type="RuleBase" id="RU368023"/>
    </source>
</evidence>
<dbReference type="Gene3D" id="2.130.10.10">
    <property type="entry name" value="YVTN repeat-like/Quinoprotein amine dehydrogenase"/>
    <property type="match status" value="3"/>
</dbReference>
<evidence type="ECO:0000259" key="10">
    <source>
        <dbReference type="Pfam" id="PF23726"/>
    </source>
</evidence>
<organism evidence="11 12">
    <name type="scientific">Trichinella papuae</name>
    <dbReference type="NCBI Taxonomy" id="268474"/>
    <lineage>
        <taxon>Eukaryota</taxon>
        <taxon>Metazoa</taxon>
        <taxon>Ecdysozoa</taxon>
        <taxon>Nematoda</taxon>
        <taxon>Enoplea</taxon>
        <taxon>Dorylaimia</taxon>
        <taxon>Trichinellida</taxon>
        <taxon>Trichinellidae</taxon>
        <taxon>Trichinella</taxon>
    </lineage>
</organism>
<comment type="function">
    <text evidence="6">Plays a role in DNA repair. May be a component of an E3 ubiquitin-protein ligase which promotes histone ubiquitination in response to UV irradiation. Histone ubiquitination may be important for subsequent DNA repair.</text>
</comment>
<dbReference type="Proteomes" id="UP000054843">
    <property type="component" value="Unassembled WGS sequence"/>
</dbReference>
<dbReference type="Pfam" id="PF23726">
    <property type="entry name" value="Beta-prop_RSE1_2nd"/>
    <property type="match status" value="1"/>
</dbReference>
<dbReference type="SUPFAM" id="SSF48371">
    <property type="entry name" value="ARM repeat"/>
    <property type="match status" value="1"/>
</dbReference>
<dbReference type="InterPro" id="IPR011989">
    <property type="entry name" value="ARM-like"/>
</dbReference>
<dbReference type="SUPFAM" id="SSF50998">
    <property type="entry name" value="Quinoprotein alcohol dehydrogenase-like"/>
    <property type="match status" value="1"/>
</dbReference>
<evidence type="ECO:0000256" key="7">
    <source>
        <dbReference type="SAM" id="MobiDB-lite"/>
    </source>
</evidence>
<dbReference type="UniPathway" id="UPA00143"/>
<dbReference type="GO" id="GO:0043161">
    <property type="term" value="P:proteasome-mediated ubiquitin-dependent protein catabolic process"/>
    <property type="evidence" value="ECO:0007669"/>
    <property type="project" value="UniProtKB-UniRule"/>
</dbReference>
<sequence length="1833" mass="205835">MEGHENNDDPDSFARKLKLLKDVHDFIYDDHDEDRQREVFLDDKLFLHFRSRVKSFTHSMIASCYSFNPWILARFGFRYADKTVSCSDCGYCIDEVCCKNMMDESNRKAAIKKMVDFHGKSCIFKNNPVPGLFCAPEIMTFKEILRHLNRQFSVLQPIAYRIEKMQFSDYDSIGISEGEANAVISKLNNVVSAKLLLVALFGWTAFKRQLRDTPNEKLECMYCCGSFYPSAFSSSSSVSSQQTEQYSCLVVFNPATEHYYWCPIVRSKTIKILPSRIYVKTCVPYWRYLVNACLRTFSINDLSGILYTDDYADKYNVDAIIVAEQSASCEVFGLFEASLMNLLLSWKRIFHVPVRNYVRIPHWEYHIRFSPEDGRKVPCSDVLNRFKRLNTGMWIRRYMKDEPWLSNSLAHKTCTPLECQILEKMVSRFWQRPRYYVDDPYEPYNQRYGISESLPECLNAHKIFYSAISKFDHIVIHLVRFDQIQKRSGGNKYGRLQYLNQLVTEFQNSENDDAKRQIVANLANFAYDPVNHEFLTTLRVHILFSDCLNETDPSIVEFALGGLCNMIQQPMCKQYVLENLSEKVVSLLNSSNVETVVSALTVLIFLLHDPKIKNAEIIAKVEMLAERSNQVRIANLAKLFIRLAQTVLVQLHLHSAMSNYIVTAKAATAVTNSLHGSFTAPGSSDLIVFKNSRFEVHSLSPDGLQYVTEGKMFGRIGAAKLFTPKGENKALMVIVTVKQDVAIVEYDNGRIKTLASRNISENFGRPASNGILLSVHPDGEIIGLRIMSSTFKCITWNRATSKLSTYSLNYSLTHLSDFVFLHGFATPVIALIYGDLVGRHVITCRISLDEQEFETGKSYSFYKQRLIKFVVGPWSRGHIEWEAHTLIAVPPPLCGVIVVGCSSLLYIRDNSTISTVSPPFLSKSIVNCYDAAPDGLTYILGQLDGTLSLLKLEIETDAEGKVTLSRMRATILGVTSPPDSLSYMHKESLLFVGSRIADSKLLRLNSLAVCDETWTEVESFPNLAPIVDMVLVDMAKQGQGEIIACSGYGKDGSLKVIRSGIGLYELARLDIPFVNRVWALRYITDEPYDNLFIMGVVGNSTMVIKFQENQAEQISVDGLETAEQTFVAANCHATDGALAIVQVVRSKIQLADASLDGRKLDEWKFPDGGEVSLASCEGTSGRLLVACRHILHYFNVCDGRLQLVTTRTMENEASCVEFGCLSDEGVGVCIVGHWTKICLQLLLLPSLEPAHTVYYEDSSVIRSALMCNFESNMYLFVSLADGNLIFYTVDENSYALVDGKKVTLGTDSISLKMFKTKNTLSILACTEKPTVIYMNNNKLQFSSLDSSAIYYMTPLFTSAYDNGVLFTNGQCLTIGVVDEIKKLHIRSVVLGETPRRIVWQPENRLVGVLTIRIMDLPGNSSSESSASNRALHSANAPPLRRTTLTVDPNSAINEGAMNVGAEDTGVDRSVETHSFLLLDQNSFEVLHAYSMSPLEECTSILSCTMGEDQNPFFILSAAVITADDTEPLQGRLLMLRYERDGQGNSSLNLVHEKEVNGCVYAMASFKSKLLVAMNSSVLLFEWSDATGLQLVSSCSLFVTAMHLKVRDDVILVGDIQRSIAVLKYVPSESSFVEEARDYHPNWISAIEVIDNDYFMAAENSLNITISQKDLQQQPVTESQVVKSAGRLHLGEYINVFKHGALSMYSYAGISSLVSNPIMIGTAEGSILIYCQIRESHFRILNDLQRCFSDIVPDNVGCIAYDSYRRYVVYEKNAPAFGFIDGDLIEQMLEMPRQEAIRLINGWIVAGRISPERCSNITTAQQIIDLIEELSRIH</sequence>
<evidence type="ECO:0000256" key="4">
    <source>
        <dbReference type="ARBA" id="ARBA00023242"/>
    </source>
</evidence>
<comment type="similarity">
    <text evidence="2 6">Belongs to the DDB1 family.</text>
</comment>
<keyword evidence="6" id="KW-0963">Cytoplasm</keyword>
<dbReference type="Gene3D" id="1.25.10.10">
    <property type="entry name" value="Leucine-rich Repeat Variant"/>
    <property type="match status" value="1"/>
</dbReference>
<evidence type="ECO:0000313" key="12">
    <source>
        <dbReference type="Proteomes" id="UP000054843"/>
    </source>
</evidence>
<keyword evidence="4 6" id="KW-0539">Nucleus</keyword>
<dbReference type="InterPro" id="IPR058543">
    <property type="entry name" value="Beta-prop_RSE1/DDB1/CPSF1_2nd"/>
</dbReference>
<dbReference type="Gene3D" id="1.10.150.910">
    <property type="match status" value="1"/>
</dbReference>
<dbReference type="OrthoDB" id="433457at2759"/>
<dbReference type="InterPro" id="IPR018846">
    <property type="entry name" value="Beta-prop_RSE1/DDB1/CPSF1_1st"/>
</dbReference>
<evidence type="ECO:0000256" key="1">
    <source>
        <dbReference type="ARBA" id="ARBA00004123"/>
    </source>
</evidence>
<dbReference type="PANTHER" id="PTHR10644">
    <property type="entry name" value="DNA REPAIR/RNA PROCESSING CPSF FAMILY"/>
    <property type="match status" value="1"/>
</dbReference>
<dbReference type="STRING" id="268474.A0A0V1M4T6"/>
<name>A0A0V1M4T6_9BILA</name>
<feature type="domain" description="RSE1/DDB1/CPSF1 C-terminal" evidence="8">
    <location>
        <begin position="1474"/>
        <end position="1788"/>
    </location>
</feature>
<evidence type="ECO:0000313" key="11">
    <source>
        <dbReference type="EMBL" id="KRZ66650.1"/>
    </source>
</evidence>
<dbReference type="GO" id="GO:0003676">
    <property type="term" value="F:nucleic acid binding"/>
    <property type="evidence" value="ECO:0007669"/>
    <property type="project" value="InterPro"/>
</dbReference>
<dbReference type="InterPro" id="IPR016024">
    <property type="entry name" value="ARM-type_fold"/>
</dbReference>
<evidence type="ECO:0000256" key="5">
    <source>
        <dbReference type="ARBA" id="ARBA00031668"/>
    </source>
</evidence>
<dbReference type="GO" id="GO:0016567">
    <property type="term" value="P:protein ubiquitination"/>
    <property type="evidence" value="ECO:0007669"/>
    <property type="project" value="UniProtKB-UniPathway"/>
</dbReference>
<gene>
    <name evidence="11" type="primary">ddb1</name>
    <name evidence="11" type="ORF">T10_9151</name>
</gene>
<feature type="region of interest" description="Disordered" evidence="7">
    <location>
        <begin position="1419"/>
        <end position="1444"/>
    </location>
</feature>
<dbReference type="InterPro" id="IPR011047">
    <property type="entry name" value="Quinoprotein_ADH-like_sf"/>
</dbReference>
<comment type="caution">
    <text evidence="11">The sequence shown here is derived from an EMBL/GenBank/DDBJ whole genome shotgun (WGS) entry which is preliminary data.</text>
</comment>
<keyword evidence="12" id="KW-1185">Reference proteome</keyword>